<organism evidence="2 3">
    <name type="scientific">Meloidogyne enterolobii</name>
    <name type="common">Root-knot nematode worm</name>
    <name type="synonym">Meloidogyne mayaguensis</name>
    <dbReference type="NCBI Taxonomy" id="390850"/>
    <lineage>
        <taxon>Eukaryota</taxon>
        <taxon>Metazoa</taxon>
        <taxon>Ecdysozoa</taxon>
        <taxon>Nematoda</taxon>
        <taxon>Chromadorea</taxon>
        <taxon>Rhabditida</taxon>
        <taxon>Tylenchina</taxon>
        <taxon>Tylenchomorpha</taxon>
        <taxon>Tylenchoidea</taxon>
        <taxon>Meloidogynidae</taxon>
        <taxon>Meloidogyninae</taxon>
        <taxon>Meloidogyne</taxon>
    </lineage>
</organism>
<gene>
    <name evidence="2" type="ORF">MENT_LOCUS32932</name>
</gene>
<evidence type="ECO:0000256" key="1">
    <source>
        <dbReference type="SAM" id="Phobius"/>
    </source>
</evidence>
<feature type="transmembrane region" description="Helical" evidence="1">
    <location>
        <begin position="60"/>
        <end position="84"/>
    </location>
</feature>
<name>A0A6V7W1A6_MELEN</name>
<comment type="caution">
    <text evidence="2">The sequence shown here is derived from an EMBL/GenBank/DDBJ whole genome shotgun (WGS) entry which is preliminary data.</text>
</comment>
<dbReference type="AlphaFoldDB" id="A0A6V7W1A6"/>
<keyword evidence="1" id="KW-0812">Transmembrane</keyword>
<keyword evidence="1" id="KW-0472">Membrane</keyword>
<proteinExistence type="predicted"/>
<keyword evidence="1" id="KW-1133">Transmembrane helix</keyword>
<evidence type="ECO:0000313" key="3">
    <source>
        <dbReference type="Proteomes" id="UP000580250"/>
    </source>
</evidence>
<sequence>MNENITTTTNNKNIYFNDTLNSTLNTGLDLLTALPIQFDFYNTNMVSIPERISTTGLSTAISILMGVIVIASFLLNMAVFVTILTW</sequence>
<reference evidence="2 3" key="1">
    <citation type="submission" date="2020-08" db="EMBL/GenBank/DDBJ databases">
        <authorList>
            <person name="Koutsovoulos G."/>
            <person name="Danchin GJ E."/>
        </authorList>
    </citation>
    <scope>NUCLEOTIDE SEQUENCE [LARGE SCALE GENOMIC DNA]</scope>
</reference>
<dbReference type="EMBL" id="CAJEWN010000382">
    <property type="protein sequence ID" value="CAD2180829.1"/>
    <property type="molecule type" value="Genomic_DNA"/>
</dbReference>
<evidence type="ECO:0000313" key="2">
    <source>
        <dbReference type="EMBL" id="CAD2180829.1"/>
    </source>
</evidence>
<accession>A0A6V7W1A6</accession>
<protein>
    <submittedName>
        <fullName evidence="2">Uncharacterized protein</fullName>
    </submittedName>
</protein>
<dbReference type="Proteomes" id="UP000580250">
    <property type="component" value="Unassembled WGS sequence"/>
</dbReference>